<evidence type="ECO:0000256" key="2">
    <source>
        <dbReference type="SAM" id="Phobius"/>
    </source>
</evidence>
<dbReference type="OrthoDB" id="342323at2759"/>
<feature type="transmembrane region" description="Helical" evidence="2">
    <location>
        <begin position="5"/>
        <end position="23"/>
    </location>
</feature>
<keyword evidence="2" id="KW-0812">Transmembrane</keyword>
<keyword evidence="4" id="KW-1185">Reference proteome</keyword>
<keyword evidence="2" id="KW-0472">Membrane</keyword>
<proteinExistence type="predicted"/>
<evidence type="ECO:0000313" key="3">
    <source>
        <dbReference type="EMBL" id="EEA04845.1"/>
    </source>
</evidence>
<protein>
    <submittedName>
        <fullName evidence="3">Uncharacterized protein</fullName>
    </submittedName>
</protein>
<feature type="coiled-coil region" evidence="1">
    <location>
        <begin position="240"/>
        <end position="285"/>
    </location>
</feature>
<evidence type="ECO:0000256" key="1">
    <source>
        <dbReference type="SAM" id="Coils"/>
    </source>
</evidence>
<dbReference type="OMA" id="NTAIMIP"/>
<dbReference type="AlphaFoldDB" id="B6A9F4"/>
<evidence type="ECO:0000313" key="4">
    <source>
        <dbReference type="Proteomes" id="UP000001460"/>
    </source>
</evidence>
<dbReference type="VEuPathDB" id="CryptoDB:CMU_039120"/>
<dbReference type="Proteomes" id="UP000001460">
    <property type="component" value="Unassembled WGS sequence"/>
</dbReference>
<name>B6A9F4_CRYMR</name>
<gene>
    <name evidence="3" type="ORF">CMU_039120</name>
</gene>
<dbReference type="RefSeq" id="XP_002139194.1">
    <property type="nucleotide sequence ID" value="XM_002139158.1"/>
</dbReference>
<keyword evidence="1" id="KW-0175">Coiled coil</keyword>
<organism evidence="3 4">
    <name type="scientific">Cryptosporidium muris (strain RN66)</name>
    <dbReference type="NCBI Taxonomy" id="441375"/>
    <lineage>
        <taxon>Eukaryota</taxon>
        <taxon>Sar</taxon>
        <taxon>Alveolata</taxon>
        <taxon>Apicomplexa</taxon>
        <taxon>Conoidasida</taxon>
        <taxon>Coccidia</taxon>
        <taxon>Eucoccidiorida</taxon>
        <taxon>Eimeriorina</taxon>
        <taxon>Cryptosporidiidae</taxon>
        <taxon>Cryptosporidium</taxon>
    </lineage>
</organism>
<keyword evidence="2" id="KW-1133">Transmembrane helix</keyword>
<dbReference type="GeneID" id="6994416"/>
<sequence>MNNQIFRLNVLTLLFFISPYYLFHYTSCSEYSELSVLETSSDLPVNSESSEKLLNVVAFEAHKGYGDNRSKSSSNSLATQKIVNMINSYTPDTLEKSERYAANMIAIAKLREEIMLDAKEYLNSIISQTMVIQNSTILQKKLLAAEEKFKLSENNYLIAKKASERAVAIYIEFIRPNIDPKSIKTIHTEGEALMLAHNQLRKMDRVSLPDMDASEYEPLNIDDSILSFAESPALSEETRENRLRRVLDEVSSNIEEKEEIPQHKLENYEEDIEEVKSIEDNTQQTSANLLADEGNIRDNESIDLADDQSNVIDKYQEPTLLHKAENEIDDIKEEAKIKLDELFNIRPTELNTAIMIPGDVPLFLQYAYRRCYINAMLGNFFLEVYVLPNLTFPDGISSGCVHLRSYKMYETNSLYGIAGMYRKIIIDMRRLPYIQDTIPLEESIMKIQLKLDEINELLCISLSTAPKSYRKVAEIIKKFPYNVKSTLVMMSPDDRRSPDVDYSFTSQQSTYAAPTILLPSLTPHSEVKLREFDRLLQANKIPTSEIKKKLKLLKETPPWVKDFVIKNSNYKYHQFQFNPSLWHYVDFFQFGLQSPTNPNSI</sequence>
<dbReference type="EMBL" id="DS989726">
    <property type="protein sequence ID" value="EEA04845.1"/>
    <property type="molecule type" value="Genomic_DNA"/>
</dbReference>
<accession>B6A9F4</accession>
<reference evidence="3" key="1">
    <citation type="submission" date="2008-06" db="EMBL/GenBank/DDBJ databases">
        <authorList>
            <person name="Lorenzi H."/>
            <person name="Inman J."/>
            <person name="Miller J."/>
            <person name="Schobel S."/>
            <person name="Amedeo P."/>
            <person name="Caler E.V."/>
            <person name="da Silva J."/>
        </authorList>
    </citation>
    <scope>NUCLEOTIDE SEQUENCE [LARGE SCALE GENOMIC DNA]</scope>
    <source>
        <strain evidence="3">RN66</strain>
    </source>
</reference>